<dbReference type="PANTHER" id="PTHR45947:SF3">
    <property type="entry name" value="SULFOQUINOVOSYL TRANSFERASE SQD2"/>
    <property type="match status" value="1"/>
</dbReference>
<name>A0A0F9QSE4_9ZZZZ</name>
<dbReference type="Pfam" id="PF13692">
    <property type="entry name" value="Glyco_trans_1_4"/>
    <property type="match status" value="1"/>
</dbReference>
<dbReference type="GO" id="GO:0016757">
    <property type="term" value="F:glycosyltransferase activity"/>
    <property type="evidence" value="ECO:0007669"/>
    <property type="project" value="TreeGrafter"/>
</dbReference>
<dbReference type="SUPFAM" id="SSF53335">
    <property type="entry name" value="S-adenosyl-L-methionine-dependent methyltransferases"/>
    <property type="match status" value="1"/>
</dbReference>
<dbReference type="Gene3D" id="3.40.50.150">
    <property type="entry name" value="Vaccinia Virus protein VP39"/>
    <property type="match status" value="1"/>
</dbReference>
<proteinExistence type="predicted"/>
<dbReference type="Gene3D" id="3.40.50.2000">
    <property type="entry name" value="Glycogen Phosphorylase B"/>
    <property type="match status" value="1"/>
</dbReference>
<reference evidence="1" key="1">
    <citation type="journal article" date="2015" name="Nature">
        <title>Complex archaea that bridge the gap between prokaryotes and eukaryotes.</title>
        <authorList>
            <person name="Spang A."/>
            <person name="Saw J.H."/>
            <person name="Jorgensen S.L."/>
            <person name="Zaremba-Niedzwiedzka K."/>
            <person name="Martijn J."/>
            <person name="Lind A.E."/>
            <person name="van Eijk R."/>
            <person name="Schleper C."/>
            <person name="Guy L."/>
            <person name="Ettema T.J."/>
        </authorList>
    </citation>
    <scope>NUCLEOTIDE SEQUENCE</scope>
</reference>
<dbReference type="PANTHER" id="PTHR45947">
    <property type="entry name" value="SULFOQUINOVOSYL TRANSFERASE SQD2"/>
    <property type="match status" value="1"/>
</dbReference>
<gene>
    <name evidence="1" type="ORF">LCGC14_0979770</name>
</gene>
<dbReference type="CDD" id="cd02440">
    <property type="entry name" value="AdoMet_MTases"/>
    <property type="match status" value="1"/>
</dbReference>
<dbReference type="AlphaFoldDB" id="A0A0F9QSE4"/>
<organism evidence="1">
    <name type="scientific">marine sediment metagenome</name>
    <dbReference type="NCBI Taxonomy" id="412755"/>
    <lineage>
        <taxon>unclassified sequences</taxon>
        <taxon>metagenomes</taxon>
        <taxon>ecological metagenomes</taxon>
    </lineage>
</organism>
<dbReference type="InterPro" id="IPR050194">
    <property type="entry name" value="Glycosyltransferase_grp1"/>
</dbReference>
<dbReference type="InterPro" id="IPR029063">
    <property type="entry name" value="SAM-dependent_MTases_sf"/>
</dbReference>
<protein>
    <submittedName>
        <fullName evidence="1">Uncharacterized protein</fullName>
    </submittedName>
</protein>
<accession>A0A0F9QSE4</accession>
<dbReference type="SUPFAM" id="SSF53756">
    <property type="entry name" value="UDP-Glycosyltransferase/glycogen phosphorylase"/>
    <property type="match status" value="1"/>
</dbReference>
<sequence>MERGNGRRDSSPPKALKILWVSDAPWHSTGYGITTEHITQRMARDGHKMFVFAPGAFQQGSVRLGPNLTVLSSEFGDDRWGNQSLHYHIDGVKPDLIITWLDCQGLGEYGWTAIPTYMWAPIDTWPVQADERAILGRAQRLLVPSTWGQGVLSAQDIHSTYLPCGIDLEAYDVSAADRGRWRSQLGPELDDDTFLIGMVGLNSGAPDRKGYGFAFDIIKAFAASHEKVRAYIHTNYHGDGVAINLQDLRHEMEMEDLIYFVRPFGPLGAPVEYMRGAYNAFDVFLHCGNGEGFGLPVAEAQACGTPVVANACSSVTELLGPGSVPCQPLGDMMLQPCTRVALPSVQNMLEGLETAYGCWRDGRVDRQEVRAGILHLDRDAIYERDWRAVLQDVPQPLDYSAAGPKKLMLAAGMGEKQGYIHHDREKLWPHIEVAHDLEEFPWPWQDDSWDYIEFSDCLEHLRSNATAVLDELWRILKPGGYVYIHTAEAGSWQLNMDPTHAQGFYIDSFDYYDPATRRGQAYSYSLRKWRVVRKTRDDGGLAFVLQPRKEALVPA</sequence>
<dbReference type="Pfam" id="PF13489">
    <property type="entry name" value="Methyltransf_23"/>
    <property type="match status" value="1"/>
</dbReference>
<comment type="caution">
    <text evidence="1">The sequence shown here is derived from an EMBL/GenBank/DDBJ whole genome shotgun (WGS) entry which is preliminary data.</text>
</comment>
<evidence type="ECO:0000313" key="1">
    <source>
        <dbReference type="EMBL" id="KKN16051.1"/>
    </source>
</evidence>
<dbReference type="EMBL" id="LAZR01003652">
    <property type="protein sequence ID" value="KKN16051.1"/>
    <property type="molecule type" value="Genomic_DNA"/>
</dbReference>